<dbReference type="Proteomes" id="UP000579812">
    <property type="component" value="Unassembled WGS sequence"/>
</dbReference>
<accession>A0A7J6DF88</accession>
<evidence type="ECO:0000256" key="5">
    <source>
        <dbReference type="SAM" id="SignalP"/>
    </source>
</evidence>
<keyword evidence="4" id="KW-0325">Glycoprotein</keyword>
<dbReference type="Pfam" id="PF07686">
    <property type="entry name" value="V-set"/>
    <property type="match status" value="1"/>
</dbReference>
<dbReference type="OrthoDB" id="8955135at2759"/>
<dbReference type="InterPro" id="IPR036179">
    <property type="entry name" value="Ig-like_dom_sf"/>
</dbReference>
<organism evidence="7 8">
    <name type="scientific">Onychostoma macrolepis</name>
    <dbReference type="NCBI Taxonomy" id="369639"/>
    <lineage>
        <taxon>Eukaryota</taxon>
        <taxon>Metazoa</taxon>
        <taxon>Chordata</taxon>
        <taxon>Craniata</taxon>
        <taxon>Vertebrata</taxon>
        <taxon>Euteleostomi</taxon>
        <taxon>Actinopterygii</taxon>
        <taxon>Neopterygii</taxon>
        <taxon>Teleostei</taxon>
        <taxon>Ostariophysi</taxon>
        <taxon>Cypriniformes</taxon>
        <taxon>Cyprinidae</taxon>
        <taxon>Acrossocheilinae</taxon>
        <taxon>Onychostoma</taxon>
    </lineage>
</organism>
<keyword evidence="8" id="KW-1185">Reference proteome</keyword>
<evidence type="ECO:0000256" key="2">
    <source>
        <dbReference type="ARBA" id="ARBA00022729"/>
    </source>
</evidence>
<keyword evidence="3" id="KW-0472">Membrane</keyword>
<feature type="domain" description="Immunoglobulin V-set" evidence="6">
    <location>
        <begin position="23"/>
        <end position="101"/>
    </location>
</feature>
<feature type="chain" id="PRO_5029912785" description="Immunoglobulin V-set domain-containing protein" evidence="5">
    <location>
        <begin position="21"/>
        <end position="228"/>
    </location>
</feature>
<dbReference type="EMBL" id="JAAMOB010000002">
    <property type="protein sequence ID" value="KAF4117751.1"/>
    <property type="molecule type" value="Genomic_DNA"/>
</dbReference>
<dbReference type="GO" id="GO:0016020">
    <property type="term" value="C:membrane"/>
    <property type="evidence" value="ECO:0007669"/>
    <property type="project" value="UniProtKB-SubCell"/>
</dbReference>
<name>A0A7J6DF88_9TELE</name>
<comment type="caution">
    <text evidence="7">The sequence shown here is derived from an EMBL/GenBank/DDBJ whole genome shotgun (WGS) entry which is preliminary data.</text>
</comment>
<dbReference type="InterPro" id="IPR013783">
    <property type="entry name" value="Ig-like_fold"/>
</dbReference>
<evidence type="ECO:0000256" key="1">
    <source>
        <dbReference type="ARBA" id="ARBA00004370"/>
    </source>
</evidence>
<keyword evidence="2 5" id="KW-0732">Signal</keyword>
<dbReference type="Gene3D" id="2.60.40.10">
    <property type="entry name" value="Immunoglobulins"/>
    <property type="match status" value="1"/>
</dbReference>
<evidence type="ECO:0000313" key="8">
    <source>
        <dbReference type="Proteomes" id="UP000579812"/>
    </source>
</evidence>
<reference evidence="7 8" key="1">
    <citation type="submission" date="2020-04" db="EMBL/GenBank/DDBJ databases">
        <title>Chromosome-level genome assembly of a cyprinid fish Onychostoma macrolepis by integration of Nanopore Sequencing, Bionano and Hi-C technology.</title>
        <authorList>
            <person name="Wang D."/>
        </authorList>
    </citation>
    <scope>NUCLEOTIDE SEQUENCE [LARGE SCALE GENOMIC DNA]</scope>
    <source>
        <strain evidence="7">SWU-2019</strain>
        <tissue evidence="7">Muscle</tissue>
    </source>
</reference>
<evidence type="ECO:0000259" key="6">
    <source>
        <dbReference type="Pfam" id="PF07686"/>
    </source>
</evidence>
<dbReference type="PANTHER" id="PTHR12080">
    <property type="entry name" value="SIGNALING LYMPHOCYTIC ACTIVATION MOLECULE"/>
    <property type="match status" value="1"/>
</dbReference>
<proteinExistence type="predicted"/>
<evidence type="ECO:0000256" key="4">
    <source>
        <dbReference type="ARBA" id="ARBA00023180"/>
    </source>
</evidence>
<feature type="signal peptide" evidence="5">
    <location>
        <begin position="1"/>
        <end position="20"/>
    </location>
</feature>
<dbReference type="AlphaFoldDB" id="A0A7J6DF88"/>
<evidence type="ECO:0000313" key="7">
    <source>
        <dbReference type="EMBL" id="KAF4117751.1"/>
    </source>
</evidence>
<sequence>MAFRQLLSFVLLTHITGFGAEISVFVQTGASVQLDIQTQQLLEFDDLYWTKDKSENIVKYTNESKKVTLYKDSVIMYFNNETFSLTMKNTKKTDSGFYRARTSGKYEIDIVAYRVSVIDAVEAPVLAVNSSWSSPDPCNFTCNGSDITISFIYNSSSCSPEEVTSSDNHTLRLSCSGDSIICNYSNPVSWKTDTKKVNELCTVNEGKQEASPLWATAIICLLTLTWRQ</sequence>
<gene>
    <name evidence="7" type="ORF">G5714_002304</name>
</gene>
<evidence type="ECO:0000256" key="3">
    <source>
        <dbReference type="ARBA" id="ARBA00023136"/>
    </source>
</evidence>
<comment type="subcellular location">
    <subcellularLocation>
        <location evidence="1">Membrane</location>
    </subcellularLocation>
</comment>
<protein>
    <recommendedName>
        <fullName evidence="6">Immunoglobulin V-set domain-containing protein</fullName>
    </recommendedName>
</protein>
<dbReference type="SUPFAM" id="SSF48726">
    <property type="entry name" value="Immunoglobulin"/>
    <property type="match status" value="1"/>
</dbReference>
<dbReference type="InterPro" id="IPR013106">
    <property type="entry name" value="Ig_V-set"/>
</dbReference>
<dbReference type="PANTHER" id="PTHR12080:SF56">
    <property type="entry name" value="NATURAL KILLER CELL RECEPTOR 2B4"/>
    <property type="match status" value="1"/>
</dbReference>
<dbReference type="InterPro" id="IPR015631">
    <property type="entry name" value="CD2/SLAM_rcpt"/>
</dbReference>